<sequence>MWPTLVFASLPLLTAAALVQDASRSNFERLLKQHELVLTAFSSDTYEPVRTFSTIFEQVAEKVQTPSILINCDSENELCKEYDINAYPAIRLFKTRSRTDENENETEMTRYRGKRTKEAIKSFVTKNELPTVTDVEPKHLPFFKQIDDIVLIAYLRPDQSKLLDIFHTVAAKHSHSFVFGHVDDVAIADAESLAMPSIVCYKNIDGDNKVLSGHFAEADVEALLETARTNAIGDFSERNMDAYMAKDKLTAYIFTPTEAAARILRHELTPLARKFTKYVTFGITDAVEYAPMAQNFGLMVEEGFPALAVHAPMNDNVFVYRQGRKIEKGVVEAMLTTILQGKAKSGQVFGSEAVMQDGRDGGHDEL</sequence>
<keyword evidence="2" id="KW-0732">Signal</keyword>
<reference evidence="4" key="1">
    <citation type="journal article" date="2020" name="Stud. Mycol.">
        <title>101 Dothideomycetes genomes: a test case for predicting lifestyles and emergence of pathogens.</title>
        <authorList>
            <person name="Haridas S."/>
            <person name="Albert R."/>
            <person name="Binder M."/>
            <person name="Bloem J."/>
            <person name="Labutti K."/>
            <person name="Salamov A."/>
            <person name="Andreopoulos B."/>
            <person name="Baker S."/>
            <person name="Barry K."/>
            <person name="Bills G."/>
            <person name="Bluhm B."/>
            <person name="Cannon C."/>
            <person name="Castanera R."/>
            <person name="Culley D."/>
            <person name="Daum C."/>
            <person name="Ezra D."/>
            <person name="Gonzalez J."/>
            <person name="Henrissat B."/>
            <person name="Kuo A."/>
            <person name="Liang C."/>
            <person name="Lipzen A."/>
            <person name="Lutzoni F."/>
            <person name="Magnuson J."/>
            <person name="Mondo S."/>
            <person name="Nolan M."/>
            <person name="Ohm R."/>
            <person name="Pangilinan J."/>
            <person name="Park H.-J."/>
            <person name="Ramirez L."/>
            <person name="Alfaro M."/>
            <person name="Sun H."/>
            <person name="Tritt A."/>
            <person name="Yoshinaga Y."/>
            <person name="Zwiers L.-H."/>
            <person name="Turgeon B."/>
            <person name="Goodwin S."/>
            <person name="Spatafora J."/>
            <person name="Crous P."/>
            <person name="Grigoriev I."/>
        </authorList>
    </citation>
    <scope>NUCLEOTIDE SEQUENCE</scope>
    <source>
        <strain evidence="4">CBS 122367</strain>
    </source>
</reference>
<evidence type="ECO:0000313" key="4">
    <source>
        <dbReference type="EMBL" id="KAF2677269.1"/>
    </source>
</evidence>
<dbReference type="OrthoDB" id="427280at2759"/>
<dbReference type="AlphaFoldDB" id="A0A6G1IH91"/>
<dbReference type="PANTHER" id="PTHR18929">
    <property type="entry name" value="PROTEIN DISULFIDE ISOMERASE"/>
    <property type="match status" value="1"/>
</dbReference>
<organism evidence="4 5">
    <name type="scientific">Lentithecium fluviatile CBS 122367</name>
    <dbReference type="NCBI Taxonomy" id="1168545"/>
    <lineage>
        <taxon>Eukaryota</taxon>
        <taxon>Fungi</taxon>
        <taxon>Dikarya</taxon>
        <taxon>Ascomycota</taxon>
        <taxon>Pezizomycotina</taxon>
        <taxon>Dothideomycetes</taxon>
        <taxon>Pleosporomycetidae</taxon>
        <taxon>Pleosporales</taxon>
        <taxon>Massarineae</taxon>
        <taxon>Lentitheciaceae</taxon>
        <taxon>Lentithecium</taxon>
    </lineage>
</organism>
<keyword evidence="5" id="KW-1185">Reference proteome</keyword>
<dbReference type="Gene3D" id="3.40.30.10">
    <property type="entry name" value="Glutaredoxin"/>
    <property type="match status" value="3"/>
</dbReference>
<dbReference type="GO" id="GO:0006457">
    <property type="term" value="P:protein folding"/>
    <property type="evidence" value="ECO:0007669"/>
    <property type="project" value="TreeGrafter"/>
</dbReference>
<dbReference type="InterPro" id="IPR036249">
    <property type="entry name" value="Thioredoxin-like_sf"/>
</dbReference>
<dbReference type="CDD" id="cd02981">
    <property type="entry name" value="PDI_b_family"/>
    <property type="match status" value="1"/>
</dbReference>
<dbReference type="Proteomes" id="UP000799291">
    <property type="component" value="Unassembled WGS sequence"/>
</dbReference>
<dbReference type="GO" id="GO:0034976">
    <property type="term" value="P:response to endoplasmic reticulum stress"/>
    <property type="evidence" value="ECO:0007669"/>
    <property type="project" value="TreeGrafter"/>
</dbReference>
<dbReference type="GO" id="GO:0005783">
    <property type="term" value="C:endoplasmic reticulum"/>
    <property type="evidence" value="ECO:0007669"/>
    <property type="project" value="TreeGrafter"/>
</dbReference>
<dbReference type="InterPro" id="IPR013766">
    <property type="entry name" value="Thioredoxin_domain"/>
</dbReference>
<dbReference type="Pfam" id="PF13848">
    <property type="entry name" value="Thioredoxin_6"/>
    <property type="match status" value="1"/>
</dbReference>
<evidence type="ECO:0000256" key="2">
    <source>
        <dbReference type="SAM" id="SignalP"/>
    </source>
</evidence>
<feature type="domain" description="Thioredoxin" evidence="3">
    <location>
        <begin position="22"/>
        <end position="125"/>
    </location>
</feature>
<dbReference type="GO" id="GO:0003756">
    <property type="term" value="F:protein disulfide isomerase activity"/>
    <property type="evidence" value="ECO:0007669"/>
    <property type="project" value="TreeGrafter"/>
</dbReference>
<gene>
    <name evidence="4" type="ORF">K458DRAFT_320036</name>
</gene>
<dbReference type="Pfam" id="PF00085">
    <property type="entry name" value="Thioredoxin"/>
    <property type="match status" value="1"/>
</dbReference>
<evidence type="ECO:0000313" key="5">
    <source>
        <dbReference type="Proteomes" id="UP000799291"/>
    </source>
</evidence>
<dbReference type="CDD" id="cd02982">
    <property type="entry name" value="PDI_b'_family"/>
    <property type="match status" value="1"/>
</dbReference>
<evidence type="ECO:0000259" key="3">
    <source>
        <dbReference type="Pfam" id="PF00085"/>
    </source>
</evidence>
<dbReference type="SUPFAM" id="SSF52833">
    <property type="entry name" value="Thioredoxin-like"/>
    <property type="match status" value="3"/>
</dbReference>
<dbReference type="CDD" id="cd02961">
    <property type="entry name" value="PDI_a_family"/>
    <property type="match status" value="1"/>
</dbReference>
<protein>
    <recommendedName>
        <fullName evidence="3">Thioredoxin domain-containing protein</fullName>
    </recommendedName>
</protein>
<comment type="similarity">
    <text evidence="1">Belongs to the protein disulfide isomerase family.</text>
</comment>
<dbReference type="EMBL" id="MU005624">
    <property type="protein sequence ID" value="KAF2677269.1"/>
    <property type="molecule type" value="Genomic_DNA"/>
</dbReference>
<feature type="signal peptide" evidence="2">
    <location>
        <begin position="1"/>
        <end position="16"/>
    </location>
</feature>
<proteinExistence type="inferred from homology"/>
<feature type="chain" id="PRO_5026136297" description="Thioredoxin domain-containing protein" evidence="2">
    <location>
        <begin position="17"/>
        <end position="366"/>
    </location>
</feature>
<accession>A0A6G1IH91</accession>
<name>A0A6G1IH91_9PLEO</name>
<evidence type="ECO:0000256" key="1">
    <source>
        <dbReference type="ARBA" id="ARBA00006347"/>
    </source>
</evidence>